<dbReference type="RefSeq" id="WP_067941116.1">
    <property type="nucleotide sequence ID" value="NZ_CAUHMM010000057.1"/>
</dbReference>
<dbReference type="EMBL" id="CP014228">
    <property type="protein sequence ID" value="AMD86953.1"/>
    <property type="molecule type" value="Genomic_DNA"/>
</dbReference>
<proteinExistence type="predicted"/>
<evidence type="ECO:0000313" key="2">
    <source>
        <dbReference type="Proteomes" id="UP000065220"/>
    </source>
</evidence>
<organism evidence="1 2">
    <name type="scientific">Actinomyces radicidentis</name>
    <dbReference type="NCBI Taxonomy" id="111015"/>
    <lineage>
        <taxon>Bacteria</taxon>
        <taxon>Bacillati</taxon>
        <taxon>Actinomycetota</taxon>
        <taxon>Actinomycetes</taxon>
        <taxon>Actinomycetales</taxon>
        <taxon>Actinomycetaceae</taxon>
        <taxon>Actinomyces</taxon>
    </lineage>
</organism>
<dbReference type="OrthoDB" id="3257859at2"/>
<dbReference type="AlphaFoldDB" id="A0A0X8JEG0"/>
<dbReference type="KEGG" id="ard:AXF14_04260"/>
<gene>
    <name evidence="1" type="ORF">AXF14_04260</name>
</gene>
<name>A0A0X8JEG0_ACTRD</name>
<evidence type="ECO:0000313" key="1">
    <source>
        <dbReference type="EMBL" id="AMD86953.1"/>
    </source>
</evidence>
<dbReference type="STRING" id="111015.AXF14_04260"/>
<accession>A0A0X8JEG0</accession>
<keyword evidence="2" id="KW-1185">Reference proteome</keyword>
<protein>
    <submittedName>
        <fullName evidence="1">Uncharacterized protein</fullName>
    </submittedName>
</protein>
<dbReference type="Proteomes" id="UP000065220">
    <property type="component" value="Chromosome"/>
</dbReference>
<reference evidence="2" key="1">
    <citation type="submission" date="2016-02" db="EMBL/GenBank/DDBJ databases">
        <authorList>
            <person name="Holder M.E."/>
            <person name="Ajami N.J."/>
            <person name="Petrosino J.F."/>
        </authorList>
    </citation>
    <scope>NUCLEOTIDE SEQUENCE [LARGE SCALE GENOMIC DNA]</scope>
    <source>
        <strain evidence="2">CCUG 36733</strain>
    </source>
</reference>
<sequence>MSTLHVALARDDVDYGVALVPDAVPASWTGSAATACQTALDDVRTVLAGLSGLLDTAQSAVAALDAADTATTQCTAVAP</sequence>